<dbReference type="EMBL" id="JAPFFF010000010">
    <property type="protein sequence ID" value="KAK8881695.1"/>
    <property type="molecule type" value="Genomic_DNA"/>
</dbReference>
<accession>A0ABR2JU22</accession>
<protein>
    <submittedName>
        <fullName evidence="3">Uncharacterized protein</fullName>
    </submittedName>
</protein>
<dbReference type="EMBL" id="JAPFFF010000006">
    <property type="protein sequence ID" value="KAK8888540.1"/>
    <property type="molecule type" value="Genomic_DNA"/>
</dbReference>
<evidence type="ECO:0000313" key="4">
    <source>
        <dbReference type="EMBL" id="KAK8888540.1"/>
    </source>
</evidence>
<sequence length="476" mass="55835">MEFKQNDLDDLISDRKTTHLGSDAISNIQEVEWAFSVINNFDFSKMSEDQDQNLEKALEYIKNYLIFIKKSKNADDFQYETIITPLIKLFLQQKIQSLNLNFLQLFHHITAMLSDSKISEYFSIKDLSDILMNFISSRTQYSNISSRVLSHLIISKTITDFYNMDDFLRIAPLITDLSDRAYYLFTLSQVGIPEELFLDFVKLSLDTFMIENLEIVTYCCESISNCVNDNFTDLPQDDAFLNILNELFYPFLNRIQPEILLLLTNKETVIEVIELFKCLLYNLICEPFFANDSFIQTLFQASIYTLPSYSAASNIKDDFFFEVIFPFVTDIYFRFKINVSQELFSTVVSIAKNGTFKVRKSAFLFIANNIDQIIDDSPEFFYDFTFYELLIEIVLSGTNEAMLQLLECICKLLSARQCRLIDFLNDEKQAQLYEEFMIELDKIADEMEDDDIDKIIYEIKDLIQKSKPRSYEHEYF</sequence>
<evidence type="ECO:0000313" key="5">
    <source>
        <dbReference type="Proteomes" id="UP001470230"/>
    </source>
</evidence>
<keyword evidence="5" id="KW-1185">Reference proteome</keyword>
<dbReference type="EMBL" id="JAPFFF010000570">
    <property type="protein sequence ID" value="KAK8833954.1"/>
    <property type="molecule type" value="Genomic_DNA"/>
</dbReference>
<dbReference type="SUPFAM" id="SSF48371">
    <property type="entry name" value="ARM repeat"/>
    <property type="match status" value="1"/>
</dbReference>
<evidence type="ECO:0000313" key="3">
    <source>
        <dbReference type="EMBL" id="KAK8881732.1"/>
    </source>
</evidence>
<evidence type="ECO:0000313" key="1">
    <source>
        <dbReference type="EMBL" id="KAK8833954.1"/>
    </source>
</evidence>
<comment type="caution">
    <text evidence="3">The sequence shown here is derived from an EMBL/GenBank/DDBJ whole genome shotgun (WGS) entry which is preliminary data.</text>
</comment>
<reference evidence="3 5" key="1">
    <citation type="submission" date="2024-04" db="EMBL/GenBank/DDBJ databases">
        <title>Tritrichomonas musculus Genome.</title>
        <authorList>
            <person name="Alves-Ferreira E."/>
            <person name="Grigg M."/>
            <person name="Lorenzi H."/>
            <person name="Galac M."/>
        </authorList>
    </citation>
    <scope>NUCLEOTIDE SEQUENCE [LARGE SCALE GENOMIC DNA]</scope>
    <source>
        <strain evidence="3 5">EAF2021</strain>
    </source>
</reference>
<dbReference type="EMBL" id="JAPFFF010000010">
    <property type="protein sequence ID" value="KAK8881732.1"/>
    <property type="molecule type" value="Genomic_DNA"/>
</dbReference>
<proteinExistence type="predicted"/>
<gene>
    <name evidence="2" type="ORF">M9Y10_004455</name>
    <name evidence="3" type="ORF">M9Y10_004492</name>
    <name evidence="1" type="ORF">M9Y10_037661</name>
    <name evidence="4" type="ORF">M9Y10_039620</name>
</gene>
<organism evidence="3 5">
    <name type="scientific">Tritrichomonas musculus</name>
    <dbReference type="NCBI Taxonomy" id="1915356"/>
    <lineage>
        <taxon>Eukaryota</taxon>
        <taxon>Metamonada</taxon>
        <taxon>Parabasalia</taxon>
        <taxon>Tritrichomonadida</taxon>
        <taxon>Tritrichomonadidae</taxon>
        <taxon>Tritrichomonas</taxon>
    </lineage>
</organism>
<dbReference type="Proteomes" id="UP001470230">
    <property type="component" value="Unassembled WGS sequence"/>
</dbReference>
<dbReference type="InterPro" id="IPR016024">
    <property type="entry name" value="ARM-type_fold"/>
</dbReference>
<name>A0ABR2JU22_9EUKA</name>
<evidence type="ECO:0000313" key="2">
    <source>
        <dbReference type="EMBL" id="KAK8881695.1"/>
    </source>
</evidence>